<organism evidence="2">
    <name type="scientific">Arundo donax</name>
    <name type="common">Giant reed</name>
    <name type="synonym">Donax arundinaceus</name>
    <dbReference type="NCBI Taxonomy" id="35708"/>
    <lineage>
        <taxon>Eukaryota</taxon>
        <taxon>Viridiplantae</taxon>
        <taxon>Streptophyta</taxon>
        <taxon>Embryophyta</taxon>
        <taxon>Tracheophyta</taxon>
        <taxon>Spermatophyta</taxon>
        <taxon>Magnoliopsida</taxon>
        <taxon>Liliopsida</taxon>
        <taxon>Poales</taxon>
        <taxon>Poaceae</taxon>
        <taxon>PACMAD clade</taxon>
        <taxon>Arundinoideae</taxon>
        <taxon>Arundineae</taxon>
        <taxon>Arundo</taxon>
    </lineage>
</organism>
<sequence>MQNCRSPLLLFPYSHRSPLLLFPYSHQSSIILINFLLFLFKYALVQN</sequence>
<dbReference type="EMBL" id="GBRH01170112">
    <property type="protein sequence ID" value="JAE27784.1"/>
    <property type="molecule type" value="Transcribed_RNA"/>
</dbReference>
<feature type="transmembrane region" description="Helical" evidence="1">
    <location>
        <begin position="20"/>
        <end position="40"/>
    </location>
</feature>
<reference evidence="2" key="2">
    <citation type="journal article" date="2015" name="Data Brief">
        <title>Shoot transcriptome of the giant reed, Arundo donax.</title>
        <authorList>
            <person name="Barrero R.A."/>
            <person name="Guerrero F.D."/>
            <person name="Moolhuijzen P."/>
            <person name="Goolsby J.A."/>
            <person name="Tidwell J."/>
            <person name="Bellgard S.E."/>
            <person name="Bellgard M.I."/>
        </authorList>
    </citation>
    <scope>NUCLEOTIDE SEQUENCE</scope>
    <source>
        <tissue evidence="2">Shoot tissue taken approximately 20 cm above the soil surface</tissue>
    </source>
</reference>
<reference evidence="2" key="1">
    <citation type="submission" date="2014-09" db="EMBL/GenBank/DDBJ databases">
        <authorList>
            <person name="Magalhaes I.L.F."/>
            <person name="Oliveira U."/>
            <person name="Santos F.R."/>
            <person name="Vidigal T.H.D.A."/>
            <person name="Brescovit A.D."/>
            <person name="Santos A.J."/>
        </authorList>
    </citation>
    <scope>NUCLEOTIDE SEQUENCE</scope>
    <source>
        <tissue evidence="2">Shoot tissue taken approximately 20 cm above the soil surface</tissue>
    </source>
</reference>
<keyword evidence="1" id="KW-0812">Transmembrane</keyword>
<dbReference type="AlphaFoldDB" id="A0A0A9GW59"/>
<proteinExistence type="predicted"/>
<protein>
    <submittedName>
        <fullName evidence="2">Uncharacterized protein</fullName>
    </submittedName>
</protein>
<evidence type="ECO:0000313" key="2">
    <source>
        <dbReference type="EMBL" id="JAE27784.1"/>
    </source>
</evidence>
<evidence type="ECO:0000256" key="1">
    <source>
        <dbReference type="SAM" id="Phobius"/>
    </source>
</evidence>
<keyword evidence="1" id="KW-1133">Transmembrane helix</keyword>
<accession>A0A0A9GW59</accession>
<keyword evidence="1" id="KW-0472">Membrane</keyword>
<name>A0A0A9GW59_ARUDO</name>